<dbReference type="SUPFAM" id="SSF51395">
    <property type="entry name" value="FMN-linked oxidoreductases"/>
    <property type="match status" value="1"/>
</dbReference>
<gene>
    <name evidence="7" type="ORF">FC14_GL000726</name>
</gene>
<dbReference type="Pfam" id="PF00724">
    <property type="entry name" value="Oxidored_FMN"/>
    <property type="match status" value="1"/>
</dbReference>
<evidence type="ECO:0000313" key="8">
    <source>
        <dbReference type="Proteomes" id="UP000051008"/>
    </source>
</evidence>
<dbReference type="Proteomes" id="UP000051008">
    <property type="component" value="Unassembled WGS sequence"/>
</dbReference>
<sequence length="346" mass="37796">MKLMSELLKPAQVAGLDLKNRVVMSPMCMYEVAKEDGIATDFHFAHYGARALGGVSLIITESTAVLPDGRITKNDLGLWNNQQAEKFSQLVSYLHGLGTKVGVQLNHAGRKAEDAKLKWAPSAIAYNDTYGQPKEMSLAEIAEVKEAFVAAAKRAQAAGVDVIEIHGAHGYLLNQFLSPKTNQRNDEYGGTLAKRYRLVDEIVRAVRAEFTGSLWLRISATDYAPGAENTMADWKQVAGWLQAAGLDCLDVSTGGLLDVKPNIPLYDGYQVQFASALKAASDLSVAAVGLLDNPGLCEYLVQTKQVDLILQARALLRNPNWVMKAATALHDHDYQAYNASYERARL</sequence>
<reference evidence="7 8" key="1">
    <citation type="journal article" date="2015" name="Genome Announc.">
        <title>Expanding the biotechnology potential of lactobacilli through comparative genomics of 213 strains and associated genera.</title>
        <authorList>
            <person name="Sun Z."/>
            <person name="Harris H.M."/>
            <person name="McCann A."/>
            <person name="Guo C."/>
            <person name="Argimon S."/>
            <person name="Zhang W."/>
            <person name="Yang X."/>
            <person name="Jeffery I.B."/>
            <person name="Cooney J.C."/>
            <person name="Kagawa T.F."/>
            <person name="Liu W."/>
            <person name="Song Y."/>
            <person name="Salvetti E."/>
            <person name="Wrobel A."/>
            <person name="Rasinkangas P."/>
            <person name="Parkhill J."/>
            <person name="Rea M.C."/>
            <person name="O'Sullivan O."/>
            <person name="Ritari J."/>
            <person name="Douillard F.P."/>
            <person name="Paul Ross R."/>
            <person name="Yang R."/>
            <person name="Briner A.E."/>
            <person name="Felis G.E."/>
            <person name="de Vos W.M."/>
            <person name="Barrangou R."/>
            <person name="Klaenhammer T.R."/>
            <person name="Caufield P.W."/>
            <person name="Cui Y."/>
            <person name="Zhang H."/>
            <person name="O'Toole P.W."/>
        </authorList>
    </citation>
    <scope>NUCLEOTIDE SEQUENCE [LARGE SCALE GENOMIC DNA]</scope>
    <source>
        <strain evidence="7 8">DSM 20509</strain>
    </source>
</reference>
<dbReference type="InterPro" id="IPR044152">
    <property type="entry name" value="YqjM-like"/>
</dbReference>
<evidence type="ECO:0000256" key="1">
    <source>
        <dbReference type="ARBA" id="ARBA00001917"/>
    </source>
</evidence>
<dbReference type="EMBL" id="AYYP01000009">
    <property type="protein sequence ID" value="KRM65970.1"/>
    <property type="molecule type" value="Genomic_DNA"/>
</dbReference>
<dbReference type="GO" id="GO:0010181">
    <property type="term" value="F:FMN binding"/>
    <property type="evidence" value="ECO:0007669"/>
    <property type="project" value="InterPro"/>
</dbReference>
<feature type="domain" description="NADH:flavin oxidoreductase/NADH oxidase N-terminal" evidence="6">
    <location>
        <begin position="7"/>
        <end position="330"/>
    </location>
</feature>
<keyword evidence="3" id="KW-0288">FMN</keyword>
<evidence type="ECO:0000256" key="2">
    <source>
        <dbReference type="ARBA" id="ARBA00022630"/>
    </source>
</evidence>
<dbReference type="PANTHER" id="PTHR43303:SF4">
    <property type="entry name" value="NADPH DEHYDROGENASE C23G7.10C-RELATED"/>
    <property type="match status" value="1"/>
</dbReference>
<proteinExistence type="predicted"/>
<keyword evidence="8" id="KW-1185">Reference proteome</keyword>
<evidence type="ECO:0000256" key="3">
    <source>
        <dbReference type="ARBA" id="ARBA00022643"/>
    </source>
</evidence>
<dbReference type="Gene3D" id="3.20.20.70">
    <property type="entry name" value="Aldolase class I"/>
    <property type="match status" value="1"/>
</dbReference>
<dbReference type="PANTHER" id="PTHR43303">
    <property type="entry name" value="NADPH DEHYDROGENASE C23G7.10C-RELATED"/>
    <property type="match status" value="1"/>
</dbReference>
<dbReference type="GO" id="GO:0003959">
    <property type="term" value="F:NADPH dehydrogenase activity"/>
    <property type="evidence" value="ECO:0007669"/>
    <property type="project" value="InterPro"/>
</dbReference>
<accession>A0A0R2AHE5</accession>
<evidence type="ECO:0000313" key="7">
    <source>
        <dbReference type="EMBL" id="KRM65970.1"/>
    </source>
</evidence>
<dbReference type="GO" id="GO:0050661">
    <property type="term" value="F:NADP binding"/>
    <property type="evidence" value="ECO:0007669"/>
    <property type="project" value="InterPro"/>
</dbReference>
<evidence type="ECO:0000256" key="4">
    <source>
        <dbReference type="ARBA" id="ARBA00022857"/>
    </source>
</evidence>
<dbReference type="PATRIC" id="fig|1423718.3.peg.759"/>
<dbReference type="InterPro" id="IPR013785">
    <property type="entry name" value="Aldolase_TIM"/>
</dbReference>
<organism evidence="7 8">
    <name type="scientific">Ligilactobacillus agilis DSM 20509</name>
    <dbReference type="NCBI Taxonomy" id="1423718"/>
    <lineage>
        <taxon>Bacteria</taxon>
        <taxon>Bacillati</taxon>
        <taxon>Bacillota</taxon>
        <taxon>Bacilli</taxon>
        <taxon>Lactobacillales</taxon>
        <taxon>Lactobacillaceae</taxon>
        <taxon>Ligilactobacillus</taxon>
    </lineage>
</organism>
<keyword evidence="4" id="KW-0521">NADP</keyword>
<keyword evidence="2" id="KW-0285">Flavoprotein</keyword>
<evidence type="ECO:0000259" key="6">
    <source>
        <dbReference type="Pfam" id="PF00724"/>
    </source>
</evidence>
<dbReference type="InterPro" id="IPR001155">
    <property type="entry name" value="OxRdtase_FMN_N"/>
</dbReference>
<comment type="caution">
    <text evidence="7">The sequence shown here is derived from an EMBL/GenBank/DDBJ whole genome shotgun (WGS) entry which is preliminary data.</text>
</comment>
<name>A0A0R2AHE5_9LACO</name>
<comment type="cofactor">
    <cofactor evidence="1">
        <name>FMN</name>
        <dbReference type="ChEBI" id="CHEBI:58210"/>
    </cofactor>
</comment>
<dbReference type="AlphaFoldDB" id="A0A0R2AHE5"/>
<evidence type="ECO:0000256" key="5">
    <source>
        <dbReference type="ARBA" id="ARBA00023002"/>
    </source>
</evidence>
<protein>
    <submittedName>
        <fullName evidence="7">NADPH dehydrogenase</fullName>
    </submittedName>
</protein>
<keyword evidence="5" id="KW-0560">Oxidoreductase</keyword>